<evidence type="ECO:0000256" key="1">
    <source>
        <dbReference type="SAM" id="SignalP"/>
    </source>
</evidence>
<sequence length="227" mass="23604">MSTWIRHALACTGLVLSAAAGAAPIAEVVALKGEAVVVADGKTQALAVGSALDEGQVVRSMNPGRVKLRFVDGSVMVIGDGSTLRIERFKPAAGGKPRQAGFVLDVGLISQTVAPSGAGSWTVRTSSVVTAVRGTQYLVEVRPDQSTDVSVQTGAVVVETAQEASERRRARLRGAGSQEMAIDMRPPAPVTLDRANAGTNCNAEGECSGSRPWTPERLRAASERLAL</sequence>
<protein>
    <recommendedName>
        <fullName evidence="2">FecR protein domain-containing protein</fullName>
    </recommendedName>
</protein>
<proteinExistence type="predicted"/>
<reference evidence="4" key="1">
    <citation type="submission" date="2015-07" db="EMBL/GenBank/DDBJ databases">
        <title>Discovery of a poly(ethylene terephthalate assimilation.</title>
        <authorList>
            <person name="Yoshida S."/>
            <person name="Hiraga K."/>
            <person name="Takehana T."/>
            <person name="Taniguchi I."/>
            <person name="Yamaji H."/>
            <person name="Maeda Y."/>
            <person name="Toyohara K."/>
            <person name="Miyamoto K."/>
            <person name="Kimura Y."/>
            <person name="Oda K."/>
        </authorList>
    </citation>
    <scope>NUCLEOTIDE SEQUENCE [LARGE SCALE GENOMIC DNA]</scope>
    <source>
        <strain evidence="4">NBRC 110686 / TISTR 2288 / 201-F6</strain>
    </source>
</reference>
<accession>A0A0K8NTW8</accession>
<name>A0A0K8NTW8_PISS1</name>
<organism evidence="3 4">
    <name type="scientific">Piscinibacter sakaiensis</name>
    <name type="common">Ideonella sakaiensis</name>
    <dbReference type="NCBI Taxonomy" id="1547922"/>
    <lineage>
        <taxon>Bacteria</taxon>
        <taxon>Pseudomonadati</taxon>
        <taxon>Pseudomonadota</taxon>
        <taxon>Betaproteobacteria</taxon>
        <taxon>Burkholderiales</taxon>
        <taxon>Sphaerotilaceae</taxon>
        <taxon>Piscinibacter</taxon>
    </lineage>
</organism>
<dbReference type="Proteomes" id="UP000037660">
    <property type="component" value="Unassembled WGS sequence"/>
</dbReference>
<gene>
    <name evidence="3" type="ORF">ISF6_1063</name>
</gene>
<dbReference type="PANTHER" id="PTHR38731">
    <property type="entry name" value="LIPL45-RELATED LIPOPROTEIN-RELATED"/>
    <property type="match status" value="1"/>
</dbReference>
<dbReference type="STRING" id="1547922.ISF6_1063"/>
<evidence type="ECO:0000259" key="2">
    <source>
        <dbReference type="Pfam" id="PF04773"/>
    </source>
</evidence>
<keyword evidence="1" id="KW-0732">Signal</keyword>
<evidence type="ECO:0000313" key="3">
    <source>
        <dbReference type="EMBL" id="GAP33808.1"/>
    </source>
</evidence>
<feature type="signal peptide" evidence="1">
    <location>
        <begin position="1"/>
        <end position="22"/>
    </location>
</feature>
<dbReference type="Pfam" id="PF04773">
    <property type="entry name" value="FecR"/>
    <property type="match status" value="1"/>
</dbReference>
<feature type="chain" id="PRO_5005513334" description="FecR protein domain-containing protein" evidence="1">
    <location>
        <begin position="23"/>
        <end position="227"/>
    </location>
</feature>
<dbReference type="EMBL" id="BBYR01000002">
    <property type="protein sequence ID" value="GAP33808.1"/>
    <property type="molecule type" value="Genomic_DNA"/>
</dbReference>
<evidence type="ECO:0000313" key="4">
    <source>
        <dbReference type="Proteomes" id="UP000037660"/>
    </source>
</evidence>
<dbReference type="RefSeq" id="WP_054017965.1">
    <property type="nucleotide sequence ID" value="NZ_BBYR01000002.1"/>
</dbReference>
<feature type="domain" description="FecR protein" evidence="2">
    <location>
        <begin position="58"/>
        <end position="156"/>
    </location>
</feature>
<dbReference type="Gene3D" id="2.60.120.1440">
    <property type="match status" value="1"/>
</dbReference>
<keyword evidence="4" id="KW-1185">Reference proteome</keyword>
<reference evidence="3 4" key="2">
    <citation type="journal article" date="2016" name="Science">
        <title>A bacterium that degrades and assimilates poly(ethylene terephthalate).</title>
        <authorList>
            <person name="Yoshida S."/>
            <person name="Hiraga K."/>
            <person name="Takehana T."/>
            <person name="Taniguchi I."/>
            <person name="Yamaji H."/>
            <person name="Maeda Y."/>
            <person name="Toyohara K."/>
            <person name="Miyamoto K."/>
            <person name="Kimura Y."/>
            <person name="Oda K."/>
        </authorList>
    </citation>
    <scope>NUCLEOTIDE SEQUENCE [LARGE SCALE GENOMIC DNA]</scope>
    <source>
        <strain evidence="4">NBRC 110686 / TISTR 2288 / 201-F6</strain>
    </source>
</reference>
<dbReference type="OrthoDB" id="369729at2"/>
<comment type="caution">
    <text evidence="3">The sequence shown here is derived from an EMBL/GenBank/DDBJ whole genome shotgun (WGS) entry which is preliminary data.</text>
</comment>
<dbReference type="InterPro" id="IPR006860">
    <property type="entry name" value="FecR"/>
</dbReference>
<dbReference type="AlphaFoldDB" id="A0A0K8NTW8"/>